<accession>A0A7D9L523</accession>
<evidence type="ECO:0000313" key="2">
    <source>
        <dbReference type="Proteomes" id="UP001152795"/>
    </source>
</evidence>
<keyword evidence="2" id="KW-1185">Reference proteome</keyword>
<organism evidence="1 2">
    <name type="scientific">Paramuricea clavata</name>
    <name type="common">Red gorgonian</name>
    <name type="synonym">Violescent sea-whip</name>
    <dbReference type="NCBI Taxonomy" id="317549"/>
    <lineage>
        <taxon>Eukaryota</taxon>
        <taxon>Metazoa</taxon>
        <taxon>Cnidaria</taxon>
        <taxon>Anthozoa</taxon>
        <taxon>Octocorallia</taxon>
        <taxon>Malacalcyonacea</taxon>
        <taxon>Plexauridae</taxon>
        <taxon>Paramuricea</taxon>
    </lineage>
</organism>
<gene>
    <name evidence="1" type="ORF">PACLA_8A066397</name>
</gene>
<comment type="caution">
    <text evidence="1">The sequence shown here is derived from an EMBL/GenBank/DDBJ whole genome shotgun (WGS) entry which is preliminary data.</text>
</comment>
<dbReference type="AlphaFoldDB" id="A0A7D9L523"/>
<dbReference type="Proteomes" id="UP001152795">
    <property type="component" value="Unassembled WGS sequence"/>
</dbReference>
<evidence type="ECO:0000313" key="1">
    <source>
        <dbReference type="EMBL" id="CAB4025902.1"/>
    </source>
</evidence>
<protein>
    <submittedName>
        <fullName evidence="1">Uncharacterized protein</fullName>
    </submittedName>
</protein>
<name>A0A7D9L523_PARCT</name>
<dbReference type="EMBL" id="CACRXK020013885">
    <property type="protein sequence ID" value="CAB4025902.1"/>
    <property type="molecule type" value="Genomic_DNA"/>
</dbReference>
<sequence length="121" mass="13489">MASTKTNMAEGQEKDISETTTTMQADLIDQESVKSGSTVSTKIQSLRNNKKLAKSRMTKAKKQLSDLIENRPQDVALPSKNAVRRAVHKINSEMNIITKIIDSLKGVYAMTEHNEETNIIQ</sequence>
<proteinExistence type="predicted"/>
<reference evidence="1" key="1">
    <citation type="submission" date="2020-04" db="EMBL/GenBank/DDBJ databases">
        <authorList>
            <person name="Alioto T."/>
            <person name="Alioto T."/>
            <person name="Gomez Garrido J."/>
        </authorList>
    </citation>
    <scope>NUCLEOTIDE SEQUENCE</scope>
    <source>
        <strain evidence="1">A484AB</strain>
    </source>
</reference>